<keyword evidence="4" id="KW-1185">Reference proteome</keyword>
<comment type="similarity">
    <text evidence="1">Belongs to the ROK (NagC/XylR) family.</text>
</comment>
<sequence length="240" mass="24733">MHPETGVLEHASNLPGWGDAATLEELQARFGQDLLVMKDVYLAALGEARLRRERSENDFVLLSIGRGVGAAVVREGHPLSGTHGLAGEIAFLPVTVPSSKAPSTSEPSRRGALEEAASADSMLERAAQAGATYGTVAALMDAAWDGDSAAHAVVERESMLAAFALSAFAVTVDPPLVVLAGSVGLSGGARFAEAVRAQLGSLLPFPAPPIEVSQAGENAILEGGAEKALQLAWEKLSSSL</sequence>
<evidence type="ECO:0000313" key="4">
    <source>
        <dbReference type="Proteomes" id="UP000643279"/>
    </source>
</evidence>
<comment type="caution">
    <text evidence="3">The sequence shown here is derived from an EMBL/GenBank/DDBJ whole genome shotgun (WGS) entry which is preliminary data.</text>
</comment>
<protein>
    <recommendedName>
        <fullName evidence="5">ROK family protein</fullName>
    </recommendedName>
</protein>
<dbReference type="PANTHER" id="PTHR18964:SF149">
    <property type="entry name" value="BIFUNCTIONAL UDP-N-ACETYLGLUCOSAMINE 2-EPIMERASE_N-ACETYLMANNOSAMINE KINASE"/>
    <property type="match status" value="1"/>
</dbReference>
<dbReference type="EMBL" id="BMFW01000032">
    <property type="protein sequence ID" value="GGI01240.1"/>
    <property type="molecule type" value="Genomic_DNA"/>
</dbReference>
<dbReference type="PANTHER" id="PTHR18964">
    <property type="entry name" value="ROK (REPRESSOR, ORF, KINASE) FAMILY"/>
    <property type="match status" value="1"/>
</dbReference>
<dbReference type="Proteomes" id="UP000643279">
    <property type="component" value="Unassembled WGS sequence"/>
</dbReference>
<evidence type="ECO:0000313" key="3">
    <source>
        <dbReference type="EMBL" id="GGI01240.1"/>
    </source>
</evidence>
<proteinExistence type="inferred from homology"/>
<dbReference type="Pfam" id="PF00480">
    <property type="entry name" value="ROK"/>
    <property type="match status" value="1"/>
</dbReference>
<dbReference type="SUPFAM" id="SSF53067">
    <property type="entry name" value="Actin-like ATPase domain"/>
    <property type="match status" value="1"/>
</dbReference>
<dbReference type="Gene3D" id="3.30.420.40">
    <property type="match status" value="2"/>
</dbReference>
<dbReference type="InterPro" id="IPR000600">
    <property type="entry name" value="ROK"/>
</dbReference>
<feature type="region of interest" description="Disordered" evidence="2">
    <location>
        <begin position="98"/>
        <end position="117"/>
    </location>
</feature>
<reference evidence="4" key="1">
    <citation type="journal article" date="2019" name="Int. J. Syst. Evol. Microbiol.">
        <title>The Global Catalogue of Microorganisms (GCM) 10K type strain sequencing project: providing services to taxonomists for standard genome sequencing and annotation.</title>
        <authorList>
            <consortium name="The Broad Institute Genomics Platform"/>
            <consortium name="The Broad Institute Genome Sequencing Center for Infectious Disease"/>
            <person name="Wu L."/>
            <person name="Ma J."/>
        </authorList>
    </citation>
    <scope>NUCLEOTIDE SEQUENCE [LARGE SCALE GENOMIC DNA]</scope>
    <source>
        <strain evidence="4">CGMCC 1.12778</strain>
    </source>
</reference>
<evidence type="ECO:0008006" key="5">
    <source>
        <dbReference type="Google" id="ProtNLM"/>
    </source>
</evidence>
<evidence type="ECO:0000256" key="1">
    <source>
        <dbReference type="ARBA" id="ARBA00006479"/>
    </source>
</evidence>
<organism evidence="3 4">
    <name type="scientific">Arthrobacter liuii</name>
    <dbReference type="NCBI Taxonomy" id="1476996"/>
    <lineage>
        <taxon>Bacteria</taxon>
        <taxon>Bacillati</taxon>
        <taxon>Actinomycetota</taxon>
        <taxon>Actinomycetes</taxon>
        <taxon>Micrococcales</taxon>
        <taxon>Micrococcaceae</taxon>
        <taxon>Arthrobacter</taxon>
    </lineage>
</organism>
<name>A0ABQ2AXL6_9MICC</name>
<dbReference type="InterPro" id="IPR043129">
    <property type="entry name" value="ATPase_NBD"/>
</dbReference>
<gene>
    <name evidence="3" type="ORF">GCM10007170_40230</name>
</gene>
<accession>A0ABQ2AXL6</accession>
<evidence type="ECO:0000256" key="2">
    <source>
        <dbReference type="SAM" id="MobiDB-lite"/>
    </source>
</evidence>